<evidence type="ECO:0000313" key="3">
    <source>
        <dbReference type="EMBL" id="GFH03937.1"/>
    </source>
</evidence>
<dbReference type="Proteomes" id="UP000465304">
    <property type="component" value="Unassembled WGS sequence"/>
</dbReference>
<evidence type="ECO:0000313" key="4">
    <source>
        <dbReference type="Proteomes" id="UP000465304"/>
    </source>
</evidence>
<reference evidence="3 4" key="1">
    <citation type="journal article" date="2019" name="Emerg. Microbes Infect.">
        <title>Comprehensive subspecies identification of 175 nontuberculous mycobacteria species based on 7547 genomic profiles.</title>
        <authorList>
            <person name="Matsumoto Y."/>
            <person name="Kinjo T."/>
            <person name="Motooka D."/>
            <person name="Nabeya D."/>
            <person name="Jung N."/>
            <person name="Uechi K."/>
            <person name="Horii T."/>
            <person name="Iida T."/>
            <person name="Fujita J."/>
            <person name="Nakamura S."/>
        </authorList>
    </citation>
    <scope>NUCLEOTIDE SEQUENCE [LARGE SCALE GENOMIC DNA]</scope>
    <source>
        <strain evidence="3 4">JCM 30996</strain>
    </source>
</reference>
<proteinExistence type="predicted"/>
<dbReference type="Gene3D" id="1.10.1200.270">
    <property type="entry name" value="Methyltransferase, alpha-helical capping domain"/>
    <property type="match status" value="1"/>
</dbReference>
<dbReference type="InterPro" id="IPR042086">
    <property type="entry name" value="MeTrfase_capping"/>
</dbReference>
<gene>
    <name evidence="3" type="ORF">MHIP_44200</name>
</gene>
<evidence type="ECO:0000256" key="1">
    <source>
        <dbReference type="ARBA" id="ARBA00022723"/>
    </source>
</evidence>
<keyword evidence="1" id="KW-0479">Metal-binding</keyword>
<protein>
    <recommendedName>
        <fullName evidence="5">SAM-dependent methyltransferase</fullName>
    </recommendedName>
</protein>
<dbReference type="SUPFAM" id="SSF53335">
    <property type="entry name" value="S-adenosyl-L-methionine-dependent methyltransferases"/>
    <property type="match status" value="1"/>
</dbReference>
<dbReference type="GO" id="GO:0046872">
    <property type="term" value="F:metal ion binding"/>
    <property type="evidence" value="ECO:0007669"/>
    <property type="project" value="UniProtKB-KW"/>
</dbReference>
<dbReference type="PANTHER" id="PTHR31009">
    <property type="entry name" value="S-ADENOSYL-L-METHIONINE:CARBOXYL METHYLTRANSFERASE FAMILY PROTEIN"/>
    <property type="match status" value="1"/>
</dbReference>
<evidence type="ECO:0000256" key="2">
    <source>
        <dbReference type="ARBA" id="ARBA00022842"/>
    </source>
</evidence>
<dbReference type="Pfam" id="PF03492">
    <property type="entry name" value="Methyltransf_7"/>
    <property type="match status" value="1"/>
</dbReference>
<dbReference type="GO" id="GO:0008168">
    <property type="term" value="F:methyltransferase activity"/>
    <property type="evidence" value="ECO:0007669"/>
    <property type="project" value="InterPro"/>
</dbReference>
<name>A0A7I9ZT70_9MYCO</name>
<dbReference type="InterPro" id="IPR029063">
    <property type="entry name" value="SAM-dependent_MTases_sf"/>
</dbReference>
<organism evidence="3 4">
    <name type="scientific">Mycolicibacterium hippocampi</name>
    <dbReference type="NCBI Taxonomy" id="659824"/>
    <lineage>
        <taxon>Bacteria</taxon>
        <taxon>Bacillati</taxon>
        <taxon>Actinomycetota</taxon>
        <taxon>Actinomycetes</taxon>
        <taxon>Mycobacteriales</taxon>
        <taxon>Mycobacteriaceae</taxon>
        <taxon>Mycolicibacterium</taxon>
    </lineage>
</organism>
<comment type="caution">
    <text evidence="3">The sequence shown here is derived from an EMBL/GenBank/DDBJ whole genome shotgun (WGS) entry which is preliminary data.</text>
</comment>
<evidence type="ECO:0008006" key="5">
    <source>
        <dbReference type="Google" id="ProtNLM"/>
    </source>
</evidence>
<dbReference type="EMBL" id="BLLB01000002">
    <property type="protein sequence ID" value="GFH03937.1"/>
    <property type="molecule type" value="Genomic_DNA"/>
</dbReference>
<keyword evidence="2" id="KW-0460">Magnesium</keyword>
<dbReference type="InterPro" id="IPR005299">
    <property type="entry name" value="MeTrfase_7"/>
</dbReference>
<sequence>MDSGTYTAASRLQAAGLQSAIAVFEECAAAVPIPAPPQPIVIADYGAASGHNSLLPIGAAIAVLRGRTRPEHSVLVTHTDRPDNDFSAMFRTLEEDPDSYLRKDRATFASAIGRSFYSQILPSNSVNLGWSSWAIQWLSRVPGVIGDHLQVAYCADESVRAAFAKQAARDWHEFVAFRGRELCPGGRLVVTTMAVGDDGEFGYRPLLSAMVDGLDELAAGGLITGDEVSRMCVPTVSRRAADFAAPFAPSGRFERLEIERIEMFDAEDRFFNRYRVDGEATAFGARWAGFARTSVFPQLTTALTDGAADPRVPELFDRLEAGVAERLAAAPEQMRIPQAHVVLVKRHST</sequence>
<dbReference type="AlphaFoldDB" id="A0A7I9ZT70"/>
<accession>A0A7I9ZT70</accession>
<keyword evidence="4" id="KW-1185">Reference proteome</keyword>
<dbReference type="Gene3D" id="3.40.50.150">
    <property type="entry name" value="Vaccinia Virus protein VP39"/>
    <property type="match status" value="1"/>
</dbReference>